<organism evidence="3 4">
    <name type="scientific">Allorhodopirellula solitaria</name>
    <dbReference type="NCBI Taxonomy" id="2527987"/>
    <lineage>
        <taxon>Bacteria</taxon>
        <taxon>Pseudomonadati</taxon>
        <taxon>Planctomycetota</taxon>
        <taxon>Planctomycetia</taxon>
        <taxon>Pirellulales</taxon>
        <taxon>Pirellulaceae</taxon>
        <taxon>Allorhodopirellula</taxon>
    </lineage>
</organism>
<dbReference type="Pfam" id="PF13439">
    <property type="entry name" value="Glyco_transf_4"/>
    <property type="match status" value="1"/>
</dbReference>
<dbReference type="PANTHER" id="PTHR45947">
    <property type="entry name" value="SULFOQUINOVOSYL TRANSFERASE SQD2"/>
    <property type="match status" value="1"/>
</dbReference>
<keyword evidence="3" id="KW-0808">Transferase</keyword>
<dbReference type="InterPro" id="IPR050194">
    <property type="entry name" value="Glycosyltransferase_grp1"/>
</dbReference>
<proteinExistence type="predicted"/>
<evidence type="ECO:0000259" key="1">
    <source>
        <dbReference type="Pfam" id="PF00534"/>
    </source>
</evidence>
<dbReference type="RefSeq" id="WP_186775192.1">
    <property type="nucleotide sequence ID" value="NZ_SJPK01000036.1"/>
</dbReference>
<accession>A0A5C5WP81</accession>
<dbReference type="Pfam" id="PF00534">
    <property type="entry name" value="Glycos_transf_1"/>
    <property type="match status" value="1"/>
</dbReference>
<keyword evidence="4" id="KW-1185">Reference proteome</keyword>
<reference evidence="3 4" key="1">
    <citation type="submission" date="2019-02" db="EMBL/GenBank/DDBJ databases">
        <title>Deep-cultivation of Planctomycetes and their phenomic and genomic characterization uncovers novel biology.</title>
        <authorList>
            <person name="Wiegand S."/>
            <person name="Jogler M."/>
            <person name="Boedeker C."/>
            <person name="Pinto D."/>
            <person name="Vollmers J."/>
            <person name="Rivas-Marin E."/>
            <person name="Kohn T."/>
            <person name="Peeters S.H."/>
            <person name="Heuer A."/>
            <person name="Rast P."/>
            <person name="Oberbeckmann S."/>
            <person name="Bunk B."/>
            <person name="Jeske O."/>
            <person name="Meyerdierks A."/>
            <person name="Storesund J.E."/>
            <person name="Kallscheuer N."/>
            <person name="Luecker S."/>
            <person name="Lage O.M."/>
            <person name="Pohl T."/>
            <person name="Merkel B.J."/>
            <person name="Hornburger P."/>
            <person name="Mueller R.-W."/>
            <person name="Bruemmer F."/>
            <person name="Labrenz M."/>
            <person name="Spormann A.M."/>
            <person name="Op Den Camp H."/>
            <person name="Overmann J."/>
            <person name="Amann R."/>
            <person name="Jetten M.S.M."/>
            <person name="Mascher T."/>
            <person name="Medema M.H."/>
            <person name="Devos D.P."/>
            <person name="Kaster A.-K."/>
            <person name="Ovreas L."/>
            <person name="Rohde M."/>
            <person name="Galperin M.Y."/>
            <person name="Jogler C."/>
        </authorList>
    </citation>
    <scope>NUCLEOTIDE SEQUENCE [LARGE SCALE GENOMIC DNA]</scope>
    <source>
        <strain evidence="3 4">CA85</strain>
    </source>
</reference>
<comment type="caution">
    <text evidence="3">The sequence shown here is derived from an EMBL/GenBank/DDBJ whole genome shotgun (WGS) entry which is preliminary data.</text>
</comment>
<evidence type="ECO:0000313" key="4">
    <source>
        <dbReference type="Proteomes" id="UP000318053"/>
    </source>
</evidence>
<dbReference type="GO" id="GO:0016757">
    <property type="term" value="F:glycosyltransferase activity"/>
    <property type="evidence" value="ECO:0007669"/>
    <property type="project" value="UniProtKB-KW"/>
</dbReference>
<evidence type="ECO:0000313" key="3">
    <source>
        <dbReference type="EMBL" id="TWT51911.1"/>
    </source>
</evidence>
<dbReference type="InterPro" id="IPR028098">
    <property type="entry name" value="Glyco_trans_4-like_N"/>
</dbReference>
<dbReference type="AlphaFoldDB" id="A0A5C5WP81"/>
<dbReference type="InterPro" id="IPR001296">
    <property type="entry name" value="Glyco_trans_1"/>
</dbReference>
<name>A0A5C5WP81_9BACT</name>
<dbReference type="SUPFAM" id="SSF53756">
    <property type="entry name" value="UDP-Glycosyltransferase/glycogen phosphorylase"/>
    <property type="match status" value="1"/>
</dbReference>
<evidence type="ECO:0000259" key="2">
    <source>
        <dbReference type="Pfam" id="PF13439"/>
    </source>
</evidence>
<feature type="domain" description="Glycosyl transferase family 1" evidence="1">
    <location>
        <begin position="185"/>
        <end position="351"/>
    </location>
</feature>
<keyword evidence="3" id="KW-0328">Glycosyltransferase</keyword>
<gene>
    <name evidence="3" type="primary">epsD_2</name>
    <name evidence="3" type="ORF">CA85_51540</name>
</gene>
<dbReference type="EMBL" id="SJPK01000036">
    <property type="protein sequence ID" value="TWT51911.1"/>
    <property type="molecule type" value="Genomic_DNA"/>
</dbReference>
<dbReference type="EC" id="2.4.-.-" evidence="3"/>
<dbReference type="PANTHER" id="PTHR45947:SF3">
    <property type="entry name" value="SULFOQUINOVOSYL TRANSFERASE SQD2"/>
    <property type="match status" value="1"/>
</dbReference>
<dbReference type="Proteomes" id="UP000318053">
    <property type="component" value="Unassembled WGS sequence"/>
</dbReference>
<sequence length="380" mass="42098">MQSNVSRPVICQLLHSLSVGGAEILASQYAERSREMARTVFVCLEELGDLGERLRGAGAEIEVFRRQPGFDYRLTRDLASFFRDQMVDVVHAQQYTPFFYAALSRLPRGGPPILFTEHGRTYPDYRRPKRVLANKFLLRRSDRVAAVGEQVKRALVANEGIESKRIEVIYNGIDVAAFRRDTGKRSEVRRELGLQESDLAVMQVARLNQLKDHLTAVRAWHRLSSCPSIRLFLVGEGEERAAIEKMIGELKLQRTVTLLGTRTDVPRLLNGADVFLMTSVSEGIPLTLIEAMANGLPCVSTSVGGISEVIVDGQTGLLSAAGDDLAISVNVQCLASSAEQRQRLGAAGRERAERLFSDRVMHDAYHRLYREMAGVGGVSS</sequence>
<protein>
    <submittedName>
        <fullName evidence="3">Putative glycosyltransferase EpsD</fullName>
        <ecNumber evidence="3">2.4.-.-</ecNumber>
    </submittedName>
</protein>
<feature type="domain" description="Glycosyltransferase subfamily 4-like N-terminal" evidence="2">
    <location>
        <begin position="19"/>
        <end position="176"/>
    </location>
</feature>
<dbReference type="Gene3D" id="3.40.50.2000">
    <property type="entry name" value="Glycogen Phosphorylase B"/>
    <property type="match status" value="2"/>
</dbReference>